<feature type="compositionally biased region" description="Polar residues" evidence="2">
    <location>
        <begin position="1473"/>
        <end position="1517"/>
    </location>
</feature>
<proteinExistence type="predicted"/>
<protein>
    <recommendedName>
        <fullName evidence="5">Coiled-coil domain-containing protein 187</fullName>
    </recommendedName>
</protein>
<evidence type="ECO:0000313" key="3">
    <source>
        <dbReference type="EMBL" id="KFO21491.1"/>
    </source>
</evidence>
<keyword evidence="4" id="KW-1185">Reference proteome</keyword>
<feature type="region of interest" description="Disordered" evidence="2">
    <location>
        <begin position="1313"/>
        <end position="1385"/>
    </location>
</feature>
<feature type="region of interest" description="Disordered" evidence="2">
    <location>
        <begin position="685"/>
        <end position="750"/>
    </location>
</feature>
<evidence type="ECO:0000313" key="4">
    <source>
        <dbReference type="Proteomes" id="UP000028990"/>
    </source>
</evidence>
<feature type="region of interest" description="Disordered" evidence="2">
    <location>
        <begin position="1229"/>
        <end position="1301"/>
    </location>
</feature>
<feature type="compositionally biased region" description="Low complexity" evidence="2">
    <location>
        <begin position="1249"/>
        <end position="1262"/>
    </location>
</feature>
<dbReference type="GO" id="GO:0008017">
    <property type="term" value="F:microtubule binding"/>
    <property type="evidence" value="ECO:0007669"/>
    <property type="project" value="InterPro"/>
</dbReference>
<feature type="region of interest" description="Disordered" evidence="2">
    <location>
        <begin position="1581"/>
        <end position="1700"/>
    </location>
</feature>
<dbReference type="GO" id="GO:0034453">
    <property type="term" value="P:microtubule anchoring"/>
    <property type="evidence" value="ECO:0007669"/>
    <property type="project" value="InterPro"/>
</dbReference>
<name>A0A091DFA9_FUKDA</name>
<dbReference type="PANTHER" id="PTHR13958">
    <property type="entry name" value="CENTROSOME-ASSOCIATED PROTEIN 350"/>
    <property type="match status" value="1"/>
</dbReference>
<gene>
    <name evidence="3" type="ORF">H920_17132</name>
</gene>
<dbReference type="GO" id="GO:0005813">
    <property type="term" value="C:centrosome"/>
    <property type="evidence" value="ECO:0007669"/>
    <property type="project" value="InterPro"/>
</dbReference>
<feature type="compositionally biased region" description="Polar residues" evidence="2">
    <location>
        <begin position="1415"/>
        <end position="1427"/>
    </location>
</feature>
<evidence type="ECO:0008006" key="5">
    <source>
        <dbReference type="Google" id="ProtNLM"/>
    </source>
</evidence>
<organism evidence="3 4">
    <name type="scientific">Fukomys damarensis</name>
    <name type="common">Damaraland mole rat</name>
    <name type="synonym">Cryptomys damarensis</name>
    <dbReference type="NCBI Taxonomy" id="885580"/>
    <lineage>
        <taxon>Eukaryota</taxon>
        <taxon>Metazoa</taxon>
        <taxon>Chordata</taxon>
        <taxon>Craniata</taxon>
        <taxon>Vertebrata</taxon>
        <taxon>Euteleostomi</taxon>
        <taxon>Mammalia</taxon>
        <taxon>Eutheria</taxon>
        <taxon>Euarchontoglires</taxon>
        <taxon>Glires</taxon>
        <taxon>Rodentia</taxon>
        <taxon>Hystricomorpha</taxon>
        <taxon>Bathyergidae</taxon>
        <taxon>Fukomys</taxon>
    </lineage>
</organism>
<feature type="compositionally biased region" description="Basic and acidic residues" evidence="2">
    <location>
        <begin position="1239"/>
        <end position="1248"/>
    </location>
</feature>
<feature type="region of interest" description="Disordered" evidence="2">
    <location>
        <begin position="1105"/>
        <end position="1147"/>
    </location>
</feature>
<evidence type="ECO:0000256" key="1">
    <source>
        <dbReference type="SAM" id="Coils"/>
    </source>
</evidence>
<feature type="compositionally biased region" description="Gly residues" evidence="2">
    <location>
        <begin position="1651"/>
        <end position="1665"/>
    </location>
</feature>
<feature type="region of interest" description="Disordered" evidence="2">
    <location>
        <begin position="1759"/>
        <end position="1794"/>
    </location>
</feature>
<feature type="region of interest" description="Disordered" evidence="2">
    <location>
        <begin position="1400"/>
        <end position="1567"/>
    </location>
</feature>
<feature type="coiled-coil region" evidence="1">
    <location>
        <begin position="814"/>
        <end position="841"/>
    </location>
</feature>
<feature type="compositionally biased region" description="Basic and acidic residues" evidence="2">
    <location>
        <begin position="685"/>
        <end position="707"/>
    </location>
</feature>
<feature type="region of interest" description="Disordered" evidence="2">
    <location>
        <begin position="90"/>
        <end position="149"/>
    </location>
</feature>
<feature type="region of interest" description="Disordered" evidence="2">
    <location>
        <begin position="953"/>
        <end position="1012"/>
    </location>
</feature>
<dbReference type="InterPro" id="IPR028750">
    <property type="entry name" value="CEP350/CC187"/>
</dbReference>
<feature type="region of interest" description="Disordered" evidence="2">
    <location>
        <begin position="331"/>
        <end position="371"/>
    </location>
</feature>
<dbReference type="EMBL" id="KN124375">
    <property type="protein sequence ID" value="KFO21491.1"/>
    <property type="molecule type" value="Genomic_DNA"/>
</dbReference>
<feature type="compositionally biased region" description="Low complexity" evidence="2">
    <location>
        <begin position="1285"/>
        <end position="1299"/>
    </location>
</feature>
<dbReference type="PANTHER" id="PTHR13958:SF5">
    <property type="entry name" value="COILED-COIL DOMAIN-CONTAINING PROTEIN 187"/>
    <property type="match status" value="1"/>
</dbReference>
<feature type="region of interest" description="Disordered" evidence="2">
    <location>
        <begin position="175"/>
        <end position="286"/>
    </location>
</feature>
<reference evidence="3 4" key="1">
    <citation type="submission" date="2013-11" db="EMBL/GenBank/DDBJ databases">
        <title>The Damaraland mole rat (Fukomys damarensis) genome and evolution of African mole rats.</title>
        <authorList>
            <person name="Gladyshev V.N."/>
            <person name="Fang X."/>
        </authorList>
    </citation>
    <scope>NUCLEOTIDE SEQUENCE [LARGE SCALE GENOMIC DNA]</scope>
    <source>
        <tissue evidence="3">Liver</tissue>
    </source>
</reference>
<dbReference type="Proteomes" id="UP000028990">
    <property type="component" value="Unassembled WGS sequence"/>
</dbReference>
<sequence length="1861" mass="196806">MSLGILQACLGRGWRLRAPCSRCALVAGERTRKVTGTLPAPTHPGFGIHMTEPQGEGQALSRATQHRAADPESVGVRAWRRGQELARLLLGPPPARPTLRSTGPTMGLGDSKATAAKGSLAHTRPHRPTAALSDPQESENTAFLASHGQQASIQSTMAVLQGLRQQTQAKLELAQGPEAGQKRRPLKLKPQNLGQRGPWSKQRKQGAFPQRPWVVTEQTRSSSDRARRSPPQHPVSTLGEWEPCHQQACAAGGWDTSFQKPPSPPEKLSPSSQRPWSALAGQAGPQRVWVDGEDREVPVPRPRHPLERPYPAPQHPWSGSFLQRVGSACKGRGAVTPPSKAKQAWPRSLPGKEPGTESCPPHLQPRGLLGRPHSSEALCDFMYQKTQARWQQALQQVVAATDALERRSQRLQEVYRKQREAMQGQAVPVVSQMSPGIVTFVPSSAQSGHKQARLQALETMADVLQQRVDILTAKLHRTEVSDTVPTVPAYPGASVPSEDRVSLHDGFLDVEVLPWISGWEPWSPEISPESQRQGTMQEGCWQLEQRLQGDSVPVQAPGAGAGSTLGAPAAPHPTCGSLWLEDLLAARGEGLVTPWTPRSCDSQEPRGLHPRGRGGHLADFQLKSLSFLESLKQDPGHEIVLQLDQRKQEQALGLLRQRAEQEVWETQMALDGLLFKHQLERLMEKQGARTRPGMDSKLEQPHAHVDPEPTSLAQSPMPRRTRSPPALGRDVTGSFQDPEEGQASAEGKLASAGECHLSPVLAGLASLDTDPTQPPLAPLSPRDSPEHQARSASPEGSSVRTGSAKPGAGLTAGLKQSLREEDELRAQHQEALLRLRQMAREEKACAGRAWIEHLHGLRGQETLHAFPETVLASTHQELSLAGTQKRGPPRCLGSRGHQATGAALLERTRQTLCRLEKEPVQREVRDLWNLHGSVLPGRQQLLQHHKAILTVQRTPPRPQSPSPKVKATWEGPSETGQPEGALCLPTPHRPGSSTSPQVQRGPESVEVARQPPPGHQLLGFLLRSFRCNQLQVVGSEKLYQKEQSVSTRNLGDLTAGSQPSPLKCAPHGDSPVCLEGLASERWEGTPATSSDADGHQQSPRLAWGEDTAKASSPPKERGSHADQGSRQGGSSVCYGPLQGSSPRSDRPVFPPTVLVWIPMGPLSVFECDTVHGDPQTQPRACWAEKRPPAQVGGCQGPSLRRLGADGPHCPQEASVAGLDAAGIPTEEPLEVESGLPGEQRTEACRQKDSSALLATSPAAPAAVEEDARTPVHLGSRPTAGLPLESAGSLASSPTSSAGSDFQKATATLVQLSDSSLSVSGPEAERSQGTDPNWSEELSAHKDFGSSLFGGPYQGDPQPDAVPGGAGQVTWQRPERGQAGALPGSPDVAVAEDLVPERTFLQAGWPLPPQDVCSPRSGSELSEASSQIWDEGIEENLSEPGAGAGPTSGSSSPPGSSILEHSVVVPASGPRQGQEASGTSWSLSGGSDTGSTEQVSPEAASSNDLDPSLSFPSETSASEGAGGQERPQGAGLSLSSERSPPQASPGPEVPWGLASPVAKPQAPRVPEQACPLHTAGFLSSVDGELSYGSEDLPRAPPWATHLPPPPPTPQADSDRDEAQPCSEDFPSPPQEAMVPQDSLGPQQSGLSLGAPGPHGGPEGELGGSGPAVGMQAVGSQWSQQVTRPESPLGEGVGVSGGLPQVSAHSLPPSQVACMAGENVSRLLVACGPDVLGMGPWAEGTSGSHLGPQAGVQCFTRAGHQEGSSFLPTPPGDQAAWVSHGQAGSPGHTGEEGVDGLSHWAEDSLGRELLLGEHMATGPTSGSCSDVGTERDEVVALVSTQLTQRILCDSMAVLSGLAPGGSL</sequence>
<keyword evidence="1" id="KW-0175">Coiled coil</keyword>
<feature type="region of interest" description="Disordered" evidence="2">
    <location>
        <begin position="1173"/>
        <end position="1212"/>
    </location>
</feature>
<accession>A0A091DFA9</accession>
<feature type="compositionally biased region" description="Polar residues" evidence="2">
    <location>
        <begin position="138"/>
        <end position="149"/>
    </location>
</feature>
<evidence type="ECO:0000256" key="2">
    <source>
        <dbReference type="SAM" id="MobiDB-lite"/>
    </source>
</evidence>
<feature type="compositionally biased region" description="Polar residues" evidence="2">
    <location>
        <begin position="790"/>
        <end position="801"/>
    </location>
</feature>
<feature type="compositionally biased region" description="Low complexity" evidence="2">
    <location>
        <begin position="1444"/>
        <end position="1456"/>
    </location>
</feature>
<feature type="region of interest" description="Disordered" evidence="2">
    <location>
        <begin position="765"/>
        <end position="810"/>
    </location>
</feature>
<feature type="compositionally biased region" description="Polar residues" evidence="2">
    <location>
        <begin position="1672"/>
        <end position="1682"/>
    </location>
</feature>